<organism evidence="1 2">
    <name type="scientific">Amycolatopsis taiwanensis</name>
    <dbReference type="NCBI Taxonomy" id="342230"/>
    <lineage>
        <taxon>Bacteria</taxon>
        <taxon>Bacillati</taxon>
        <taxon>Actinomycetota</taxon>
        <taxon>Actinomycetes</taxon>
        <taxon>Pseudonocardiales</taxon>
        <taxon>Pseudonocardiaceae</taxon>
        <taxon>Amycolatopsis</taxon>
    </lineage>
</organism>
<name>A0A9W6RAV3_9PSEU</name>
<gene>
    <name evidence="1" type="ORF">Atai01_72040</name>
</gene>
<proteinExistence type="predicted"/>
<sequence>MAAHAFVPGRFGKTRIVREGGDRAGTILTGELDVHPISELPNHPNCSMNFNQAFPIKCE</sequence>
<evidence type="ECO:0000313" key="2">
    <source>
        <dbReference type="Proteomes" id="UP001165136"/>
    </source>
</evidence>
<protein>
    <submittedName>
        <fullName evidence="1">Uncharacterized protein</fullName>
    </submittedName>
</protein>
<keyword evidence="2" id="KW-1185">Reference proteome</keyword>
<reference evidence="1" key="1">
    <citation type="submission" date="2023-03" db="EMBL/GenBank/DDBJ databases">
        <title>Amycolatopsis taiwanensis NBRC 103393.</title>
        <authorList>
            <person name="Ichikawa N."/>
            <person name="Sato H."/>
            <person name="Tonouchi N."/>
        </authorList>
    </citation>
    <scope>NUCLEOTIDE SEQUENCE</scope>
    <source>
        <strain evidence="1">NBRC 103393</strain>
    </source>
</reference>
<dbReference type="EMBL" id="BSTI01000024">
    <property type="protein sequence ID" value="GLY70585.1"/>
    <property type="molecule type" value="Genomic_DNA"/>
</dbReference>
<accession>A0A9W6RAV3</accession>
<evidence type="ECO:0000313" key="1">
    <source>
        <dbReference type="EMBL" id="GLY70585.1"/>
    </source>
</evidence>
<dbReference type="AlphaFoldDB" id="A0A9W6RAV3"/>
<comment type="caution">
    <text evidence="1">The sequence shown here is derived from an EMBL/GenBank/DDBJ whole genome shotgun (WGS) entry which is preliminary data.</text>
</comment>
<dbReference type="Proteomes" id="UP001165136">
    <property type="component" value="Unassembled WGS sequence"/>
</dbReference>
<dbReference type="RefSeq" id="WP_285489742.1">
    <property type="nucleotide sequence ID" value="NZ_BSTI01000024.1"/>
</dbReference>